<comment type="subcellular location">
    <subcellularLocation>
        <location evidence="8">Cell membrane</location>
        <topology evidence="8">Single-pass membrane protein</topology>
    </subcellularLocation>
    <text evidence="8">Colocalized with FtsZ to the nascent septal site.</text>
</comment>
<feature type="coiled-coil region" evidence="8">
    <location>
        <begin position="348"/>
        <end position="424"/>
    </location>
</feature>
<dbReference type="GO" id="GO:0000921">
    <property type="term" value="P:septin ring assembly"/>
    <property type="evidence" value="ECO:0007669"/>
    <property type="project" value="InterPro"/>
</dbReference>
<keyword evidence="5 8" id="KW-0472">Membrane</keyword>
<reference evidence="10 11" key="1">
    <citation type="submission" date="2017-08" db="EMBL/GenBank/DDBJ databases">
        <title>Complete Genome Sequence of Bacillus kochii Oregon-R-modENCODE STRAIN BDGP4, isolated from Drosophila melanogaster gut.</title>
        <authorList>
            <person name="Wan K.H."/>
            <person name="Yu C."/>
            <person name="Park S."/>
            <person name="Hammonds A.S."/>
            <person name="Booth B.W."/>
            <person name="Celniker S.E."/>
        </authorList>
    </citation>
    <scope>NUCLEOTIDE SEQUENCE [LARGE SCALE GENOMIC DNA]</scope>
    <source>
        <strain evidence="10 11">BDGP4</strain>
    </source>
</reference>
<comment type="function">
    <text evidence="8">Negative regulator of FtsZ ring formation; modulates the frequency and position of FtsZ ring formation. Inhibits FtsZ ring formation at polar sites. Interacts either with FtsZ or with one of its binding partners to promote depolymerization.</text>
</comment>
<dbReference type="HAMAP" id="MF_00728">
    <property type="entry name" value="EzrA"/>
    <property type="match status" value="1"/>
</dbReference>
<comment type="similarity">
    <text evidence="8">Belongs to the EzrA family.</text>
</comment>
<evidence type="ECO:0000313" key="11">
    <source>
        <dbReference type="Proteomes" id="UP000215137"/>
    </source>
</evidence>
<evidence type="ECO:0000313" key="10">
    <source>
        <dbReference type="EMBL" id="ASV68696.1"/>
    </source>
</evidence>
<feature type="coiled-coil region" evidence="8">
    <location>
        <begin position="249"/>
        <end position="295"/>
    </location>
</feature>
<keyword evidence="1 8" id="KW-0132">Cell division</keyword>
<dbReference type="GO" id="GO:0000917">
    <property type="term" value="P:division septum assembly"/>
    <property type="evidence" value="ECO:0007669"/>
    <property type="project" value="UniProtKB-KW"/>
</dbReference>
<protein>
    <recommendedName>
        <fullName evidence="8">Septation ring formation regulator EzrA</fullName>
    </recommendedName>
</protein>
<evidence type="ECO:0000256" key="5">
    <source>
        <dbReference type="ARBA" id="ARBA00023136"/>
    </source>
</evidence>
<evidence type="ECO:0000256" key="8">
    <source>
        <dbReference type="HAMAP-Rule" id="MF_00728"/>
    </source>
</evidence>
<sequence>MGYVIGVLIVFICIYFTGYFFKKKYFKEVDRLETWKLEIIDRPVLDELSKVKALNMTGQTEKLFEKWRSAWDEIVTSQLPEVETTLFDAEEYIDKYRFNKAKESLNKIEAELNLVEEQIDQILIELKELVGSEEKNRLEMEALKDTYRNYKKRLLTQRHAYGKPGEQLENRLGEMHNEFELYTQKTNEGNYLEARELVLALNQKMEEMNDHIDQIPVLLVEVNNKLPNQLAELKDGFEEMKEQGYLLEHLQVEKNITEIEEEVKKIIELVEEINVKAASELQDEIKERIDSLYEQLEKEVMAKHFVSKEESKAKDLLIDSSERHMDLIEEMRVISDTYHVPDTESDTQDRLQKLLTNAIKRYEVLEDKIKEQKVPHTVLKEELTTVKEELDMIKEEQTRFSEKLEALRKDEMVAREKINDLKKQVSDVARLVSKSNIPGLPEEYKFVMKEANDQIKEVILRLEEKPLNIASVNDYMEIALISVEKAVEYTEDMIETFSLTEKVIQYGNRYRSRHLELKEKFTNAELAFRNYEYKAALELAATAIEEVEPGALEKIKDWINEEEKN</sequence>
<dbReference type="InterPro" id="IPR010379">
    <property type="entry name" value="EzrA"/>
</dbReference>
<evidence type="ECO:0000256" key="4">
    <source>
        <dbReference type="ARBA" id="ARBA00023054"/>
    </source>
</evidence>
<feature type="transmembrane region" description="Helical" evidence="9">
    <location>
        <begin position="6"/>
        <end position="21"/>
    </location>
</feature>
<keyword evidence="11" id="KW-1185">Reference proteome</keyword>
<feature type="coiled-coil region" evidence="8">
    <location>
        <begin position="98"/>
        <end position="153"/>
    </location>
</feature>
<dbReference type="OrthoDB" id="1654473at2"/>
<organism evidence="10 11">
    <name type="scientific">Cytobacillus kochii</name>
    <dbReference type="NCBI Taxonomy" id="859143"/>
    <lineage>
        <taxon>Bacteria</taxon>
        <taxon>Bacillati</taxon>
        <taxon>Bacillota</taxon>
        <taxon>Bacilli</taxon>
        <taxon>Bacillales</taxon>
        <taxon>Bacillaceae</taxon>
        <taxon>Cytobacillus</taxon>
    </lineage>
</organism>
<keyword evidence="2 8" id="KW-0812">Transmembrane</keyword>
<dbReference type="Proteomes" id="UP000215137">
    <property type="component" value="Chromosome"/>
</dbReference>
<evidence type="ECO:0000256" key="6">
    <source>
        <dbReference type="ARBA" id="ARBA00023210"/>
    </source>
</evidence>
<keyword evidence="3 8" id="KW-1133">Transmembrane helix</keyword>
<proteinExistence type="inferred from homology"/>
<dbReference type="NCBIfam" id="NF003413">
    <property type="entry name" value="PRK04778.1-7"/>
    <property type="match status" value="1"/>
</dbReference>
<keyword evidence="8" id="KW-1003">Cell membrane</keyword>
<dbReference type="KEGG" id="bko:CKF48_16240"/>
<dbReference type="AlphaFoldDB" id="A0A248TKG1"/>
<dbReference type="EMBL" id="CP022983">
    <property type="protein sequence ID" value="ASV68696.1"/>
    <property type="molecule type" value="Genomic_DNA"/>
</dbReference>
<dbReference type="RefSeq" id="WP_095372266.1">
    <property type="nucleotide sequence ID" value="NZ_CP022983.1"/>
</dbReference>
<dbReference type="GO" id="GO:0005940">
    <property type="term" value="C:septin ring"/>
    <property type="evidence" value="ECO:0007669"/>
    <property type="project" value="InterPro"/>
</dbReference>
<evidence type="ECO:0000256" key="1">
    <source>
        <dbReference type="ARBA" id="ARBA00022618"/>
    </source>
</evidence>
<keyword evidence="7 8" id="KW-0131">Cell cycle</keyword>
<dbReference type="GO" id="GO:0005886">
    <property type="term" value="C:plasma membrane"/>
    <property type="evidence" value="ECO:0007669"/>
    <property type="project" value="UniProtKB-SubCell"/>
</dbReference>
<evidence type="ECO:0000256" key="2">
    <source>
        <dbReference type="ARBA" id="ARBA00022692"/>
    </source>
</evidence>
<name>A0A248TKG1_9BACI</name>
<keyword evidence="6 8" id="KW-0717">Septation</keyword>
<evidence type="ECO:0000256" key="7">
    <source>
        <dbReference type="ARBA" id="ARBA00023306"/>
    </source>
</evidence>
<dbReference type="Pfam" id="PF06160">
    <property type="entry name" value="EzrA"/>
    <property type="match status" value="1"/>
</dbReference>
<evidence type="ECO:0000256" key="9">
    <source>
        <dbReference type="SAM" id="Phobius"/>
    </source>
</evidence>
<keyword evidence="4 8" id="KW-0175">Coiled coil</keyword>
<accession>A0A248TKG1</accession>
<evidence type="ECO:0000256" key="3">
    <source>
        <dbReference type="ARBA" id="ARBA00022989"/>
    </source>
</evidence>
<feature type="topological domain" description="Extracellular" evidence="8">
    <location>
        <begin position="1"/>
        <end position="2"/>
    </location>
</feature>
<gene>
    <name evidence="8" type="primary">ezrA</name>
    <name evidence="10" type="ORF">CKF48_16240</name>
</gene>
<feature type="topological domain" description="Cytoplasmic" evidence="8">
    <location>
        <begin position="22"/>
        <end position="565"/>
    </location>
</feature>